<dbReference type="EMBL" id="FMYU01000004">
    <property type="protein sequence ID" value="SDC35099.1"/>
    <property type="molecule type" value="Genomic_DNA"/>
</dbReference>
<dbReference type="InterPro" id="IPR039426">
    <property type="entry name" value="TonB-dep_rcpt-like"/>
</dbReference>
<dbReference type="Pfam" id="PF00593">
    <property type="entry name" value="TonB_dep_Rec_b-barrel"/>
    <property type="match status" value="1"/>
</dbReference>
<dbReference type="Proteomes" id="UP000199411">
    <property type="component" value="Unassembled WGS sequence"/>
</dbReference>
<evidence type="ECO:0000256" key="6">
    <source>
        <dbReference type="ARBA" id="ARBA00023077"/>
    </source>
</evidence>
<dbReference type="AlphaFoldDB" id="A0A1G6KVG3"/>
<feature type="domain" description="TonB-dependent receptor-like beta-barrel" evidence="13">
    <location>
        <begin position="257"/>
        <end position="624"/>
    </location>
</feature>
<dbReference type="GO" id="GO:0044718">
    <property type="term" value="P:siderophore transmembrane transport"/>
    <property type="evidence" value="ECO:0007669"/>
    <property type="project" value="TreeGrafter"/>
</dbReference>
<evidence type="ECO:0000256" key="8">
    <source>
        <dbReference type="ARBA" id="ARBA00023170"/>
    </source>
</evidence>
<dbReference type="Pfam" id="PF07715">
    <property type="entry name" value="Plug"/>
    <property type="match status" value="1"/>
</dbReference>
<evidence type="ECO:0000256" key="12">
    <source>
        <dbReference type="SAM" id="SignalP"/>
    </source>
</evidence>
<evidence type="ECO:0000259" key="13">
    <source>
        <dbReference type="Pfam" id="PF00593"/>
    </source>
</evidence>
<gene>
    <name evidence="15" type="ORF">SAMN05660835_00705</name>
</gene>
<proteinExistence type="inferred from homology"/>
<evidence type="ECO:0000256" key="9">
    <source>
        <dbReference type="ARBA" id="ARBA00023237"/>
    </source>
</evidence>
<dbReference type="CDD" id="cd01347">
    <property type="entry name" value="ligand_gated_channel"/>
    <property type="match status" value="1"/>
</dbReference>
<dbReference type="OrthoDB" id="9763670at2"/>
<accession>A0A1G6KVG3</accession>
<dbReference type="GO" id="GO:0015344">
    <property type="term" value="F:siderophore uptake transmembrane transporter activity"/>
    <property type="evidence" value="ECO:0007669"/>
    <property type="project" value="TreeGrafter"/>
</dbReference>
<keyword evidence="4 10" id="KW-0812">Transmembrane</keyword>
<name>A0A1G6KVG3_9BACT</name>
<evidence type="ECO:0000313" key="16">
    <source>
        <dbReference type="Proteomes" id="UP000199411"/>
    </source>
</evidence>
<feature type="domain" description="TonB-dependent receptor plug" evidence="14">
    <location>
        <begin position="37"/>
        <end position="144"/>
    </location>
</feature>
<dbReference type="Gene3D" id="2.40.170.20">
    <property type="entry name" value="TonB-dependent receptor, beta-barrel domain"/>
    <property type="match status" value="1"/>
</dbReference>
<dbReference type="PANTHER" id="PTHR30069">
    <property type="entry name" value="TONB-DEPENDENT OUTER MEMBRANE RECEPTOR"/>
    <property type="match status" value="1"/>
</dbReference>
<evidence type="ECO:0000256" key="5">
    <source>
        <dbReference type="ARBA" id="ARBA00022729"/>
    </source>
</evidence>
<comment type="similarity">
    <text evidence="10 11">Belongs to the TonB-dependent receptor family.</text>
</comment>
<evidence type="ECO:0000259" key="14">
    <source>
        <dbReference type="Pfam" id="PF07715"/>
    </source>
</evidence>
<dbReference type="GO" id="GO:0009279">
    <property type="term" value="C:cell outer membrane"/>
    <property type="evidence" value="ECO:0007669"/>
    <property type="project" value="UniProtKB-SubCell"/>
</dbReference>
<evidence type="ECO:0000256" key="4">
    <source>
        <dbReference type="ARBA" id="ARBA00022692"/>
    </source>
</evidence>
<evidence type="ECO:0000256" key="10">
    <source>
        <dbReference type="PROSITE-ProRule" id="PRU01360"/>
    </source>
</evidence>
<keyword evidence="6 11" id="KW-0798">TonB box</keyword>
<sequence length="650" mass="73813">MWYKLLVGFVLVGFLCNFALADENVVVTASKVDTQIAKTPSFVEVVTQKQIEDSGSIFTQDALIGLLGISISSNGPFGGQTSFYMRGLRSYYTKYLMDGVNIGDPSLMQSQFDMSSLLPYNLSRIEIVQGSQSGLYGADAIAGVVNFITKKGEGKPHATYTQMYGSFGTYAENLSYSGKVGNFSFYLDGTRFDTTGTSKTNSYNHQTDSYSYGGKRDGYHQSAFNSRLEYDLNDFKIGLLINAQKVQNYLDQYSPTYFKPDNSSWLNTTYPGKSYREDSETYLTKVYAQKTFDKLTLKLDGYYFQNLRYFKDNYSYPYPATIPAPQSDFYSNNYKGYRYGSDLQLEYVFSKNFKAVGGLNYTVDRMSYDYPSYFSKNRDNVGAFVEFLPSIGNLNLQAAFREDHFQTFGDHGTYKLGASYLIEPTNTILKANWATGFEAPTLFELYASGVPAWFFSGGNRNLSPEQSKSWDIGFIQNLFNNKVMLGATYFRTTITNRIEYYTNPNTWESTYKNVPGNTVATGIESYIKVKPIKQIELGLNYTYTDSTNPNTNMQSARIPYSITSGYINYSPIENLTLHLDGRYIGTRYDNDSHTHQTGRYTVFDANIAYNITKDLKASVAIYNIFDRFYQDIWGYTTLKRSAYATLNYTF</sequence>
<keyword evidence="9 10" id="KW-0998">Cell outer membrane</keyword>
<protein>
    <submittedName>
        <fullName evidence="15">Vitamin B12 transporter</fullName>
    </submittedName>
</protein>
<feature type="signal peptide" evidence="12">
    <location>
        <begin position="1"/>
        <end position="21"/>
    </location>
</feature>
<keyword evidence="8" id="KW-0675">Receptor</keyword>
<dbReference type="PANTHER" id="PTHR30069:SF29">
    <property type="entry name" value="HEMOGLOBIN AND HEMOGLOBIN-HAPTOGLOBIN-BINDING PROTEIN 1-RELATED"/>
    <property type="match status" value="1"/>
</dbReference>
<evidence type="ECO:0000256" key="2">
    <source>
        <dbReference type="ARBA" id="ARBA00022448"/>
    </source>
</evidence>
<dbReference type="InterPro" id="IPR037066">
    <property type="entry name" value="Plug_dom_sf"/>
</dbReference>
<keyword evidence="7 10" id="KW-0472">Membrane</keyword>
<dbReference type="Gene3D" id="2.170.130.10">
    <property type="entry name" value="TonB-dependent receptor, plug domain"/>
    <property type="match status" value="1"/>
</dbReference>
<comment type="subcellular location">
    <subcellularLocation>
        <location evidence="1 10">Cell outer membrane</location>
        <topology evidence="1 10">Multi-pass membrane protein</topology>
    </subcellularLocation>
</comment>
<feature type="chain" id="PRO_5011660459" evidence="12">
    <location>
        <begin position="22"/>
        <end position="650"/>
    </location>
</feature>
<evidence type="ECO:0000256" key="3">
    <source>
        <dbReference type="ARBA" id="ARBA00022452"/>
    </source>
</evidence>
<keyword evidence="5 12" id="KW-0732">Signal</keyword>
<dbReference type="InterPro" id="IPR036942">
    <property type="entry name" value="Beta-barrel_TonB_sf"/>
</dbReference>
<evidence type="ECO:0000313" key="15">
    <source>
        <dbReference type="EMBL" id="SDC35099.1"/>
    </source>
</evidence>
<evidence type="ECO:0000256" key="1">
    <source>
        <dbReference type="ARBA" id="ARBA00004571"/>
    </source>
</evidence>
<dbReference type="RefSeq" id="WP_092128166.1">
    <property type="nucleotide sequence ID" value="NZ_FMYU01000004.1"/>
</dbReference>
<keyword evidence="2 10" id="KW-0813">Transport</keyword>
<dbReference type="InterPro" id="IPR012910">
    <property type="entry name" value="Plug_dom"/>
</dbReference>
<evidence type="ECO:0000256" key="7">
    <source>
        <dbReference type="ARBA" id="ARBA00023136"/>
    </source>
</evidence>
<dbReference type="SUPFAM" id="SSF56935">
    <property type="entry name" value="Porins"/>
    <property type="match status" value="1"/>
</dbReference>
<dbReference type="PROSITE" id="PS52016">
    <property type="entry name" value="TONB_DEPENDENT_REC_3"/>
    <property type="match status" value="1"/>
</dbReference>
<keyword evidence="16" id="KW-1185">Reference proteome</keyword>
<keyword evidence="3 10" id="KW-1134">Transmembrane beta strand</keyword>
<evidence type="ECO:0000256" key="11">
    <source>
        <dbReference type="RuleBase" id="RU003357"/>
    </source>
</evidence>
<reference evidence="16" key="1">
    <citation type="submission" date="2016-10" db="EMBL/GenBank/DDBJ databases">
        <authorList>
            <person name="Varghese N."/>
            <person name="Submissions S."/>
        </authorList>
    </citation>
    <scope>NUCLEOTIDE SEQUENCE [LARGE SCALE GENOMIC DNA]</scope>
    <source>
        <strain evidence="16">DSM 8415</strain>
    </source>
</reference>
<organism evidence="15 16">
    <name type="scientific">Desulfurella multipotens</name>
    <dbReference type="NCBI Taxonomy" id="79269"/>
    <lineage>
        <taxon>Bacteria</taxon>
        <taxon>Pseudomonadati</taxon>
        <taxon>Campylobacterota</taxon>
        <taxon>Desulfurellia</taxon>
        <taxon>Desulfurellales</taxon>
        <taxon>Desulfurellaceae</taxon>
        <taxon>Desulfurella</taxon>
    </lineage>
</organism>
<dbReference type="InterPro" id="IPR000531">
    <property type="entry name" value="Beta-barrel_TonB"/>
</dbReference>